<dbReference type="EMBL" id="WBVM01000001">
    <property type="protein sequence ID" value="KAB2812214.1"/>
    <property type="molecule type" value="Genomic_DNA"/>
</dbReference>
<reference evidence="4 5" key="1">
    <citation type="submission" date="2019-09" db="EMBL/GenBank/DDBJ databases">
        <title>Pimelobacter sp. isolated from Paulinella.</title>
        <authorList>
            <person name="Jeong S.E."/>
        </authorList>
    </citation>
    <scope>NUCLEOTIDE SEQUENCE [LARGE SCALE GENOMIC DNA]</scope>
    <source>
        <strain evidence="4 5">Pch-N</strain>
    </source>
</reference>
<keyword evidence="4" id="KW-0378">Hydrolase</keyword>
<protein>
    <submittedName>
        <fullName evidence="4">SGNH/GDSL hydrolase family protein</fullName>
    </submittedName>
</protein>
<feature type="disulfide bond" evidence="2">
    <location>
        <begin position="139"/>
        <end position="152"/>
    </location>
</feature>
<dbReference type="PROSITE" id="PS51257">
    <property type="entry name" value="PROKAR_LIPOPROTEIN"/>
    <property type="match status" value="1"/>
</dbReference>
<dbReference type="Gene3D" id="3.40.50.1110">
    <property type="entry name" value="SGNH hydrolase"/>
    <property type="match status" value="1"/>
</dbReference>
<evidence type="ECO:0000256" key="1">
    <source>
        <dbReference type="PIRSR" id="PIRSR637460-1"/>
    </source>
</evidence>
<accession>A0A7J5E2S4</accession>
<feature type="active site" evidence="1">
    <location>
        <position position="274"/>
    </location>
</feature>
<dbReference type="InterPro" id="IPR036514">
    <property type="entry name" value="SGNH_hydro_sf"/>
</dbReference>
<dbReference type="Proteomes" id="UP000449906">
    <property type="component" value="Unassembled WGS sequence"/>
</dbReference>
<evidence type="ECO:0000256" key="2">
    <source>
        <dbReference type="PIRSR" id="PIRSR637460-2"/>
    </source>
</evidence>
<evidence type="ECO:0000259" key="3">
    <source>
        <dbReference type="Pfam" id="PF13472"/>
    </source>
</evidence>
<sequence>MCPVKRVLPLLLVLGLAGIGLSACLLPRAKEEKREPGAAYVALGDSYSAAPYIGTLDGNDSCFRSRNNYPHLLAEAKDLELTDVSCSAATTDATDGEQVTPQQRRLAPQLDALGPTTRLVTVGIGANDFNLIGRIITTCVQIARTATGPSPCTALDAAAGPRSIESRLKDVQANVTRVLQDVQAKAPDAQVVMVGYPQIFPDTTTGCDDLPLADGDLPLARRFNEGLNAAVQAAATAAGAEYLDVFSATDGHGICSDDPWIAGKNVEGKGFAYHPYAKEQEVVAGLLEKVVD</sequence>
<organism evidence="4 5">
    <name type="scientific">Nocardioides simplex</name>
    <name type="common">Arthrobacter simplex</name>
    <dbReference type="NCBI Taxonomy" id="2045"/>
    <lineage>
        <taxon>Bacteria</taxon>
        <taxon>Bacillati</taxon>
        <taxon>Actinomycetota</taxon>
        <taxon>Actinomycetes</taxon>
        <taxon>Propionibacteriales</taxon>
        <taxon>Nocardioidaceae</taxon>
        <taxon>Pimelobacter</taxon>
    </lineage>
</organism>
<dbReference type="GO" id="GO:0004806">
    <property type="term" value="F:triacylglycerol lipase activity"/>
    <property type="evidence" value="ECO:0007669"/>
    <property type="project" value="TreeGrafter"/>
</dbReference>
<feature type="disulfide bond" evidence="2">
    <location>
        <begin position="62"/>
        <end position="86"/>
    </location>
</feature>
<dbReference type="PANTHER" id="PTHR37981">
    <property type="entry name" value="LIPASE 2"/>
    <property type="match status" value="1"/>
</dbReference>
<dbReference type="AlphaFoldDB" id="A0A7J5E2S4"/>
<proteinExistence type="predicted"/>
<feature type="disulfide bond" evidence="2">
    <location>
        <begin position="207"/>
        <end position="255"/>
    </location>
</feature>
<dbReference type="Pfam" id="PF13472">
    <property type="entry name" value="Lipase_GDSL_2"/>
    <property type="match status" value="1"/>
</dbReference>
<dbReference type="CDD" id="cd01823">
    <property type="entry name" value="SEST_like"/>
    <property type="match status" value="1"/>
</dbReference>
<dbReference type="GO" id="GO:0019433">
    <property type="term" value="P:triglyceride catabolic process"/>
    <property type="evidence" value="ECO:0007669"/>
    <property type="project" value="TreeGrafter"/>
</dbReference>
<dbReference type="PANTHER" id="PTHR37981:SF1">
    <property type="entry name" value="SGNH HYDROLASE-TYPE ESTERASE DOMAIN-CONTAINING PROTEIN"/>
    <property type="match status" value="1"/>
</dbReference>
<comment type="caution">
    <text evidence="4">The sequence shown here is derived from an EMBL/GenBank/DDBJ whole genome shotgun (WGS) entry which is preliminary data.</text>
</comment>
<evidence type="ECO:0000313" key="4">
    <source>
        <dbReference type="EMBL" id="KAB2812214.1"/>
    </source>
</evidence>
<dbReference type="InterPro" id="IPR013830">
    <property type="entry name" value="SGNH_hydro"/>
</dbReference>
<feature type="active site" description="Nucleophile" evidence="1">
    <location>
        <position position="46"/>
    </location>
</feature>
<feature type="domain" description="SGNH hydrolase-type esterase" evidence="3">
    <location>
        <begin position="42"/>
        <end position="275"/>
    </location>
</feature>
<dbReference type="SUPFAM" id="SSF52266">
    <property type="entry name" value="SGNH hydrolase"/>
    <property type="match status" value="1"/>
</dbReference>
<dbReference type="InterPro" id="IPR037460">
    <property type="entry name" value="SEST-like"/>
</dbReference>
<evidence type="ECO:0000313" key="5">
    <source>
        <dbReference type="Proteomes" id="UP000449906"/>
    </source>
</evidence>
<gene>
    <name evidence="4" type="ORF">F9L07_10440</name>
</gene>
<name>A0A7J5E2S4_NOCSI</name>
<keyword evidence="2" id="KW-1015">Disulfide bond</keyword>